<comment type="similarity">
    <text evidence="4">Belongs to the ACTMAP family.</text>
</comment>
<dbReference type="Pfam" id="PF21646">
    <property type="entry name" value="ACTMAP-like_C"/>
    <property type="match status" value="1"/>
</dbReference>
<name>A0A232EVT1_9HYME</name>
<protein>
    <recommendedName>
        <fullName evidence="5">Actin maturation protease</fullName>
    </recommendedName>
    <alternativeName>
        <fullName evidence="6">Actin aminopeptidase ACTMAP</fullName>
    </alternativeName>
</protein>
<dbReference type="OrthoDB" id="198816at2759"/>
<evidence type="ECO:0000256" key="2">
    <source>
        <dbReference type="ARBA" id="ARBA00022670"/>
    </source>
</evidence>
<sequence length="286" mass="31495">GYGRVPKFIQEDSTWLVYKLKESSERKKELDLNIHTQEMPAPPPPPPNLPEAPSCDKTDNDGDSLPPWAKITLTSAEAEIEKLISRNELKDAEVTYFCQVEPILQDGPQCGLVALAMASQEYTKPVSVGQLLAEARVRGFTQHGEVYSVDFMGTLAAEHLPDHRPDILVDLQTCPDTLTHALAHGAMILIPYDSDFNHAPCLKRGHKSHWALLVGLISSRQGYHVLARHGKSRHLACWPLRDLLESNGNLEEEGTARHAGGYVIPKGGVGGQRGLRGRALALHPYV</sequence>
<reference evidence="9 10" key="1">
    <citation type="journal article" date="2017" name="Curr. Biol.">
        <title>The Evolution of Venom by Co-option of Single-Copy Genes.</title>
        <authorList>
            <person name="Martinson E.O."/>
            <person name="Mrinalini"/>
            <person name="Kelkar Y.D."/>
            <person name="Chang C.H."/>
            <person name="Werren J.H."/>
        </authorList>
    </citation>
    <scope>NUCLEOTIDE SEQUENCE [LARGE SCALE GENOMIC DNA]</scope>
    <source>
        <strain evidence="9 10">Alberta</strain>
        <tissue evidence="9">Whole body</tissue>
    </source>
</reference>
<dbReference type="PANTHER" id="PTHR28631">
    <property type="entry name" value="UPF0692 PROTEIN C19ORF54"/>
    <property type="match status" value="1"/>
</dbReference>
<keyword evidence="3" id="KW-0378">Hydrolase</keyword>
<keyword evidence="10" id="KW-1185">Reference proteome</keyword>
<dbReference type="STRING" id="543379.A0A232EVT1"/>
<comment type="caution">
    <text evidence="9">The sequence shown here is derived from an EMBL/GenBank/DDBJ whole genome shotgun (WGS) entry which is preliminary data.</text>
</comment>
<dbReference type="GO" id="GO:0004177">
    <property type="term" value="F:aminopeptidase activity"/>
    <property type="evidence" value="ECO:0007669"/>
    <property type="project" value="UniProtKB-KW"/>
</dbReference>
<feature type="compositionally biased region" description="Pro residues" evidence="8">
    <location>
        <begin position="40"/>
        <end position="50"/>
    </location>
</feature>
<evidence type="ECO:0000256" key="8">
    <source>
        <dbReference type="SAM" id="MobiDB-lite"/>
    </source>
</evidence>
<evidence type="ECO:0000256" key="4">
    <source>
        <dbReference type="ARBA" id="ARBA00034725"/>
    </source>
</evidence>
<dbReference type="PANTHER" id="PTHR28631:SF1">
    <property type="entry name" value="ACTIN MATURATION PROTEASE"/>
    <property type="match status" value="1"/>
</dbReference>
<evidence type="ECO:0000313" key="9">
    <source>
        <dbReference type="EMBL" id="OXU22450.1"/>
    </source>
</evidence>
<dbReference type="GO" id="GO:0006508">
    <property type="term" value="P:proteolysis"/>
    <property type="evidence" value="ECO:0007669"/>
    <property type="project" value="UniProtKB-KW"/>
</dbReference>
<proteinExistence type="inferred from homology"/>
<evidence type="ECO:0000256" key="1">
    <source>
        <dbReference type="ARBA" id="ARBA00022438"/>
    </source>
</evidence>
<dbReference type="AlphaFoldDB" id="A0A232EVT1"/>
<evidence type="ECO:0000256" key="6">
    <source>
        <dbReference type="ARBA" id="ARBA00034908"/>
    </source>
</evidence>
<dbReference type="InterPro" id="IPR040043">
    <property type="entry name" value="ACTMAP"/>
</dbReference>
<dbReference type="Proteomes" id="UP000215335">
    <property type="component" value="Unassembled WGS sequence"/>
</dbReference>
<evidence type="ECO:0000256" key="5">
    <source>
        <dbReference type="ARBA" id="ARBA00034848"/>
    </source>
</evidence>
<evidence type="ECO:0000313" key="10">
    <source>
        <dbReference type="Proteomes" id="UP000215335"/>
    </source>
</evidence>
<evidence type="ECO:0000256" key="3">
    <source>
        <dbReference type="ARBA" id="ARBA00022801"/>
    </source>
</evidence>
<dbReference type="EMBL" id="NNAY01001960">
    <property type="protein sequence ID" value="OXU22450.1"/>
    <property type="molecule type" value="Genomic_DNA"/>
</dbReference>
<comment type="catalytic activity">
    <reaction evidence="7">
        <text>N-terminal N(alpha)-acetyl-L-cysteinyl-L-aspartyl-[protein] + H2O = N-terminal L-aspartyl-[protein] + N-acetyl-L-cysteine</text>
        <dbReference type="Rhea" id="RHEA:74579"/>
        <dbReference type="Rhea" id="RHEA-COMP:12669"/>
        <dbReference type="Rhea" id="RHEA-COMP:18395"/>
        <dbReference type="ChEBI" id="CHEBI:15377"/>
        <dbReference type="ChEBI" id="CHEBI:64720"/>
        <dbReference type="ChEBI" id="CHEBI:78236"/>
        <dbReference type="ChEBI" id="CHEBI:193599"/>
    </reaction>
    <physiologicalReaction direction="left-to-right" evidence="7">
        <dbReference type="Rhea" id="RHEA:74580"/>
    </physiologicalReaction>
</comment>
<evidence type="ECO:0000256" key="7">
    <source>
        <dbReference type="ARBA" id="ARBA00049041"/>
    </source>
</evidence>
<gene>
    <name evidence="9" type="ORF">TSAR_009506</name>
</gene>
<keyword evidence="2" id="KW-0645">Protease</keyword>
<feature type="non-terminal residue" evidence="9">
    <location>
        <position position="1"/>
    </location>
</feature>
<keyword evidence="1" id="KW-0031">Aminopeptidase</keyword>
<feature type="region of interest" description="Disordered" evidence="8">
    <location>
        <begin position="28"/>
        <end position="65"/>
    </location>
</feature>
<organism evidence="9 10">
    <name type="scientific">Trichomalopsis sarcophagae</name>
    <dbReference type="NCBI Taxonomy" id="543379"/>
    <lineage>
        <taxon>Eukaryota</taxon>
        <taxon>Metazoa</taxon>
        <taxon>Ecdysozoa</taxon>
        <taxon>Arthropoda</taxon>
        <taxon>Hexapoda</taxon>
        <taxon>Insecta</taxon>
        <taxon>Pterygota</taxon>
        <taxon>Neoptera</taxon>
        <taxon>Endopterygota</taxon>
        <taxon>Hymenoptera</taxon>
        <taxon>Apocrita</taxon>
        <taxon>Proctotrupomorpha</taxon>
        <taxon>Chalcidoidea</taxon>
        <taxon>Pteromalidae</taxon>
        <taxon>Pteromalinae</taxon>
        <taxon>Trichomalopsis</taxon>
    </lineage>
</organism>
<accession>A0A232EVT1</accession>